<comment type="caution">
    <text evidence="2">The sequence shown here is derived from an EMBL/GenBank/DDBJ whole genome shotgun (WGS) entry which is preliminary data.</text>
</comment>
<dbReference type="Proteomes" id="UP000051574">
    <property type="component" value="Unassembled WGS sequence"/>
</dbReference>
<evidence type="ECO:0008006" key="4">
    <source>
        <dbReference type="Google" id="ProtNLM"/>
    </source>
</evidence>
<proteinExistence type="predicted"/>
<keyword evidence="1" id="KW-0456">Lyase</keyword>
<protein>
    <recommendedName>
        <fullName evidence="4">Guanylate cyclase domain-containing protein</fullName>
    </recommendedName>
</protein>
<dbReference type="InterPro" id="IPR029787">
    <property type="entry name" value="Nucleotide_cyclase"/>
</dbReference>
<dbReference type="Gene3D" id="3.30.70.1230">
    <property type="entry name" value="Nucleotide cyclase"/>
    <property type="match status" value="1"/>
</dbReference>
<organism evidence="2 3">
    <name type="scientific">Oryctes borbonicus</name>
    <dbReference type="NCBI Taxonomy" id="1629725"/>
    <lineage>
        <taxon>Eukaryota</taxon>
        <taxon>Metazoa</taxon>
        <taxon>Ecdysozoa</taxon>
        <taxon>Arthropoda</taxon>
        <taxon>Hexapoda</taxon>
        <taxon>Insecta</taxon>
        <taxon>Pterygota</taxon>
        <taxon>Neoptera</taxon>
        <taxon>Endopterygota</taxon>
        <taxon>Coleoptera</taxon>
        <taxon>Polyphaga</taxon>
        <taxon>Scarabaeiformia</taxon>
        <taxon>Scarabaeidae</taxon>
        <taxon>Dynastinae</taxon>
        <taxon>Oryctes</taxon>
    </lineage>
</organism>
<evidence type="ECO:0000313" key="2">
    <source>
        <dbReference type="EMBL" id="KRT81916.1"/>
    </source>
</evidence>
<dbReference type="EMBL" id="LJIG01016000">
    <property type="protein sequence ID" value="KRT81916.1"/>
    <property type="molecule type" value="Genomic_DNA"/>
</dbReference>
<accession>A0A0T6B3E0</accession>
<evidence type="ECO:0000313" key="3">
    <source>
        <dbReference type="Proteomes" id="UP000051574"/>
    </source>
</evidence>
<sequence length="104" mass="11757">KIVLDTFATFDLECRGEIDIKGKGKMTTYWLKGESKRIETSAYPKIVMRKQVTQNPIYQRRDVGVNNVVSNNISNTGQDRIDEAGVPLLSVTEQLPNTTTYNFS</sequence>
<gene>
    <name evidence="2" type="ORF">AMK59_4996</name>
</gene>
<dbReference type="GO" id="GO:0016829">
    <property type="term" value="F:lyase activity"/>
    <property type="evidence" value="ECO:0007669"/>
    <property type="project" value="UniProtKB-KW"/>
</dbReference>
<name>A0A0T6B3E0_9SCAR</name>
<dbReference type="OrthoDB" id="1890790at2759"/>
<evidence type="ECO:0000256" key="1">
    <source>
        <dbReference type="ARBA" id="ARBA00023239"/>
    </source>
</evidence>
<feature type="non-terminal residue" evidence="2">
    <location>
        <position position="1"/>
    </location>
</feature>
<reference evidence="2 3" key="1">
    <citation type="submission" date="2015-09" db="EMBL/GenBank/DDBJ databases">
        <title>Draft genome of the scarab beetle Oryctes borbonicus.</title>
        <authorList>
            <person name="Meyer J.M."/>
            <person name="Markov G.V."/>
            <person name="Baskaran P."/>
            <person name="Herrmann M."/>
            <person name="Sommer R.J."/>
            <person name="Roedelsperger C."/>
        </authorList>
    </citation>
    <scope>NUCLEOTIDE SEQUENCE [LARGE SCALE GENOMIC DNA]</scope>
    <source>
        <strain evidence="2">OB123</strain>
        <tissue evidence="2">Whole animal</tissue>
    </source>
</reference>
<dbReference type="AlphaFoldDB" id="A0A0T6B3E0"/>
<keyword evidence="3" id="KW-1185">Reference proteome</keyword>